<keyword evidence="1" id="KW-0175">Coiled coil</keyword>
<dbReference type="AlphaFoldDB" id="A0A1X2GLE9"/>
<name>A0A1X2GLE9_9FUNG</name>
<gene>
    <name evidence="3" type="ORF">DM01DRAFT_326822</name>
</gene>
<feature type="region of interest" description="Disordered" evidence="2">
    <location>
        <begin position="132"/>
        <end position="152"/>
    </location>
</feature>
<feature type="compositionally biased region" description="Acidic residues" evidence="2">
    <location>
        <begin position="282"/>
        <end position="294"/>
    </location>
</feature>
<feature type="compositionally biased region" description="Basic and acidic residues" evidence="2">
    <location>
        <begin position="272"/>
        <end position="281"/>
    </location>
</feature>
<dbReference type="Proteomes" id="UP000242146">
    <property type="component" value="Unassembled WGS sequence"/>
</dbReference>
<evidence type="ECO:0000313" key="3">
    <source>
        <dbReference type="EMBL" id="ORX56439.1"/>
    </source>
</evidence>
<proteinExistence type="predicted"/>
<feature type="non-terminal residue" evidence="3">
    <location>
        <position position="294"/>
    </location>
</feature>
<feature type="region of interest" description="Disordered" evidence="2">
    <location>
        <begin position="1"/>
        <end position="25"/>
    </location>
</feature>
<feature type="coiled-coil region" evidence="1">
    <location>
        <begin position="70"/>
        <end position="97"/>
    </location>
</feature>
<accession>A0A1X2GLE9</accession>
<dbReference type="OrthoDB" id="2290932at2759"/>
<organism evidence="3 4">
    <name type="scientific">Hesseltinella vesiculosa</name>
    <dbReference type="NCBI Taxonomy" id="101127"/>
    <lineage>
        <taxon>Eukaryota</taxon>
        <taxon>Fungi</taxon>
        <taxon>Fungi incertae sedis</taxon>
        <taxon>Mucoromycota</taxon>
        <taxon>Mucoromycotina</taxon>
        <taxon>Mucoromycetes</taxon>
        <taxon>Mucorales</taxon>
        <taxon>Cunninghamellaceae</taxon>
        <taxon>Hesseltinella</taxon>
    </lineage>
</organism>
<reference evidence="3 4" key="1">
    <citation type="submission" date="2016-07" db="EMBL/GenBank/DDBJ databases">
        <title>Pervasive Adenine N6-methylation of Active Genes in Fungi.</title>
        <authorList>
            <consortium name="DOE Joint Genome Institute"/>
            <person name="Mondo S.J."/>
            <person name="Dannebaum R.O."/>
            <person name="Kuo R.C."/>
            <person name="Labutti K."/>
            <person name="Haridas S."/>
            <person name="Kuo A."/>
            <person name="Salamov A."/>
            <person name="Ahrendt S.R."/>
            <person name="Lipzen A."/>
            <person name="Sullivan W."/>
            <person name="Andreopoulos W.B."/>
            <person name="Clum A."/>
            <person name="Lindquist E."/>
            <person name="Daum C."/>
            <person name="Ramamoorthy G.K."/>
            <person name="Gryganskyi A."/>
            <person name="Culley D."/>
            <person name="Magnuson J.K."/>
            <person name="James T.Y."/>
            <person name="O'Malley M.A."/>
            <person name="Stajich J.E."/>
            <person name="Spatafora J.W."/>
            <person name="Visel A."/>
            <person name="Grigoriev I.V."/>
        </authorList>
    </citation>
    <scope>NUCLEOTIDE SEQUENCE [LARGE SCALE GENOMIC DNA]</scope>
    <source>
        <strain evidence="3 4">NRRL 3301</strain>
    </source>
</reference>
<sequence>MDTTNVAEISGNVDSAHADSSQESNATNVKNELEQLGVGLVDQSSLEQKIIAEASKAMDERDDALDLKRLDKARKQKSDAEDKLKKLKSKLKDTVSLTEKKRLSTKVNEQATLLGSARRDEADILQRIKDRQKAEELDAEHDMNKRQSNETQREFLIRTGKITPFASVPDSVNDEPVAVPVTLPGSAGMSHQFLKRPSAVTDTATTSAGRARANDNDDDLFHRWQQSKLTKQKPPRKADSNDEYEDDEVSQDEQDLSEGDDAMDLDNDDEPDIPKTAKELEELFADDGDTAVYM</sequence>
<keyword evidence="4" id="KW-1185">Reference proteome</keyword>
<dbReference type="STRING" id="101127.A0A1X2GLE9"/>
<evidence type="ECO:0000313" key="4">
    <source>
        <dbReference type="Proteomes" id="UP000242146"/>
    </source>
</evidence>
<comment type="caution">
    <text evidence="3">The sequence shown here is derived from an EMBL/GenBank/DDBJ whole genome shotgun (WGS) entry which is preliminary data.</text>
</comment>
<dbReference type="EMBL" id="MCGT01000010">
    <property type="protein sequence ID" value="ORX56439.1"/>
    <property type="molecule type" value="Genomic_DNA"/>
</dbReference>
<feature type="region of interest" description="Disordered" evidence="2">
    <location>
        <begin position="183"/>
        <end position="294"/>
    </location>
</feature>
<protein>
    <submittedName>
        <fullName evidence="3">Uncharacterized protein</fullName>
    </submittedName>
</protein>
<evidence type="ECO:0000256" key="2">
    <source>
        <dbReference type="SAM" id="MobiDB-lite"/>
    </source>
</evidence>
<evidence type="ECO:0000256" key="1">
    <source>
        <dbReference type="SAM" id="Coils"/>
    </source>
</evidence>
<feature type="compositionally biased region" description="Basic and acidic residues" evidence="2">
    <location>
        <begin position="212"/>
        <end position="222"/>
    </location>
</feature>
<feature type="compositionally biased region" description="Acidic residues" evidence="2">
    <location>
        <begin position="241"/>
        <end position="271"/>
    </location>
</feature>